<dbReference type="Proteomes" id="UP000324358">
    <property type="component" value="Unassembled WGS sequence"/>
</dbReference>
<feature type="chain" id="PRO_5023133255" evidence="1">
    <location>
        <begin position="31"/>
        <end position="193"/>
    </location>
</feature>
<comment type="caution">
    <text evidence="2">The sequence shown here is derived from an EMBL/GenBank/DDBJ whole genome shotgun (WGS) entry which is preliminary data.</text>
</comment>
<keyword evidence="1" id="KW-0732">Signal</keyword>
<gene>
    <name evidence="2" type="ORF">ES675_15815</name>
</gene>
<feature type="signal peptide" evidence="1">
    <location>
        <begin position="1"/>
        <end position="30"/>
    </location>
</feature>
<protein>
    <submittedName>
        <fullName evidence="2">Collagen-like protein</fullName>
    </submittedName>
</protein>
<evidence type="ECO:0000313" key="3">
    <source>
        <dbReference type="Proteomes" id="UP000324358"/>
    </source>
</evidence>
<evidence type="ECO:0000256" key="1">
    <source>
        <dbReference type="SAM" id="SignalP"/>
    </source>
</evidence>
<dbReference type="EMBL" id="VSKL01000008">
    <property type="protein sequence ID" value="TYB70637.1"/>
    <property type="molecule type" value="Genomic_DNA"/>
</dbReference>
<evidence type="ECO:0000313" key="2">
    <source>
        <dbReference type="EMBL" id="TYB70637.1"/>
    </source>
</evidence>
<keyword evidence="3" id="KW-1185">Reference proteome</keyword>
<dbReference type="RefSeq" id="WP_066256858.1">
    <property type="nucleotide sequence ID" value="NZ_VSKL01000008.1"/>
</dbReference>
<dbReference type="PROSITE" id="PS51257">
    <property type="entry name" value="PROKAR_LIPOPROTEIN"/>
    <property type="match status" value="1"/>
</dbReference>
<name>A0A5D0QN93_9FLAO</name>
<dbReference type="AlphaFoldDB" id="A0A5D0QN93"/>
<sequence length="193" mass="20626">MKTQTIQTMMSKTKFVLLAFLVAFSFSCSTEDGNDGAAGPIGPAGSNGADGTDGNANVQTFVFDTSAMSGSAFTLNIPEITQDVINNDVVLGYITTFDAYTHSIPGAVYGGSYLARAYCIPSTYKITYNNWDGSSHSVTAGDYNTAKIIIIESSSTTTGRSVQGKQQIYNELNQAGVDINDYHAVCDYYGIDY</sequence>
<dbReference type="OrthoDB" id="679784at2"/>
<proteinExistence type="predicted"/>
<reference evidence="2 3" key="1">
    <citation type="submission" date="2019-08" db="EMBL/GenBank/DDBJ databases">
        <title>Genomes of Antarctic Bizionia species.</title>
        <authorList>
            <person name="Bowman J.P."/>
        </authorList>
    </citation>
    <scope>NUCLEOTIDE SEQUENCE [LARGE SCALE GENOMIC DNA]</scope>
    <source>
        <strain evidence="2 3">APA-1</strain>
    </source>
</reference>
<keyword evidence="2" id="KW-0176">Collagen</keyword>
<organism evidence="2 3">
    <name type="scientific">Bizionia algoritergicola</name>
    <dbReference type="NCBI Taxonomy" id="291187"/>
    <lineage>
        <taxon>Bacteria</taxon>
        <taxon>Pseudomonadati</taxon>
        <taxon>Bacteroidota</taxon>
        <taxon>Flavobacteriia</taxon>
        <taxon>Flavobacteriales</taxon>
        <taxon>Flavobacteriaceae</taxon>
        <taxon>Bizionia</taxon>
    </lineage>
</organism>
<accession>A0A5D0QN93</accession>